<dbReference type="STRING" id="1891671.SAMN06295885_3183"/>
<dbReference type="Gene3D" id="3.40.50.1970">
    <property type="match status" value="1"/>
</dbReference>
<evidence type="ECO:0000256" key="3">
    <source>
        <dbReference type="SAM" id="MobiDB-lite"/>
    </source>
</evidence>
<evidence type="ECO:0000256" key="2">
    <source>
        <dbReference type="ARBA" id="ARBA00023002"/>
    </source>
</evidence>
<name>A0A1X7PE01_9MICO</name>
<dbReference type="InterPro" id="IPR056798">
    <property type="entry name" value="ADH_Fe_C"/>
</dbReference>
<feature type="region of interest" description="Disordered" evidence="3">
    <location>
        <begin position="395"/>
        <end position="429"/>
    </location>
</feature>
<dbReference type="EMBL" id="FXBM01000003">
    <property type="protein sequence ID" value="SMH49013.1"/>
    <property type="molecule type" value="Genomic_DNA"/>
</dbReference>
<dbReference type="Pfam" id="PF25137">
    <property type="entry name" value="ADH_Fe_C"/>
    <property type="match status" value="1"/>
</dbReference>
<gene>
    <name evidence="6" type="ORF">SAMN06295885_3183</name>
</gene>
<dbReference type="PANTHER" id="PTHR11496">
    <property type="entry name" value="ALCOHOL DEHYDROGENASE"/>
    <property type="match status" value="1"/>
</dbReference>
<dbReference type="Proteomes" id="UP000193711">
    <property type="component" value="Unassembled WGS sequence"/>
</dbReference>
<accession>A0A1X7PE01</accession>
<reference evidence="7" key="1">
    <citation type="submission" date="2017-04" db="EMBL/GenBank/DDBJ databases">
        <authorList>
            <person name="Varghese N."/>
            <person name="Submissions S."/>
        </authorList>
    </citation>
    <scope>NUCLEOTIDE SEQUENCE [LARGE SCALE GENOMIC DNA]</scope>
    <source>
        <strain evidence="7">VKM Ac-2121</strain>
    </source>
</reference>
<dbReference type="FunFam" id="3.40.50.1970:FF:000003">
    <property type="entry name" value="Alcohol dehydrogenase, iron-containing"/>
    <property type="match status" value="1"/>
</dbReference>
<dbReference type="InterPro" id="IPR039697">
    <property type="entry name" value="Alcohol_dehydrogenase_Fe"/>
</dbReference>
<dbReference type="SUPFAM" id="SSF56796">
    <property type="entry name" value="Dehydroquinate synthase-like"/>
    <property type="match status" value="1"/>
</dbReference>
<keyword evidence="7" id="KW-1185">Reference proteome</keyword>
<keyword evidence="2" id="KW-0560">Oxidoreductase</keyword>
<evidence type="ECO:0000313" key="7">
    <source>
        <dbReference type="Proteomes" id="UP000193711"/>
    </source>
</evidence>
<dbReference type="InterPro" id="IPR001670">
    <property type="entry name" value="ADH_Fe/GldA"/>
</dbReference>
<evidence type="ECO:0000256" key="1">
    <source>
        <dbReference type="ARBA" id="ARBA00007358"/>
    </source>
</evidence>
<dbReference type="GO" id="GO:0046872">
    <property type="term" value="F:metal ion binding"/>
    <property type="evidence" value="ECO:0007669"/>
    <property type="project" value="InterPro"/>
</dbReference>
<evidence type="ECO:0000259" key="4">
    <source>
        <dbReference type="Pfam" id="PF00465"/>
    </source>
</evidence>
<feature type="domain" description="Fe-containing alcohol dehydrogenase-like C-terminal" evidence="5">
    <location>
        <begin position="205"/>
        <end position="402"/>
    </location>
</feature>
<organism evidence="6 7">
    <name type="scientific">Rathayibacter oskolensis</name>
    <dbReference type="NCBI Taxonomy" id="1891671"/>
    <lineage>
        <taxon>Bacteria</taxon>
        <taxon>Bacillati</taxon>
        <taxon>Actinomycetota</taxon>
        <taxon>Actinomycetes</taxon>
        <taxon>Micrococcales</taxon>
        <taxon>Microbacteriaceae</taxon>
        <taxon>Rathayibacter</taxon>
    </lineage>
</organism>
<dbReference type="Pfam" id="PF00465">
    <property type="entry name" value="Fe-ADH"/>
    <property type="match status" value="1"/>
</dbReference>
<evidence type="ECO:0000259" key="5">
    <source>
        <dbReference type="Pfam" id="PF25137"/>
    </source>
</evidence>
<proteinExistence type="inferred from homology"/>
<feature type="domain" description="Alcohol dehydrogenase iron-type/glycerol dehydrogenase GldA" evidence="4">
    <location>
        <begin position="27"/>
        <end position="194"/>
    </location>
</feature>
<dbReference type="Gene3D" id="1.20.1090.10">
    <property type="entry name" value="Dehydroquinate synthase-like - alpha domain"/>
    <property type="match status" value="1"/>
</dbReference>
<protein>
    <submittedName>
        <fullName evidence="6">Alcohol dehydrogenase</fullName>
    </submittedName>
</protein>
<sequence length="429" mass="44098">MSTHAARQNSAPTIDASPPLFAALRAPRELVFGAGQRAALEWIAPRLGGRAFVCVDPFFETDPEFTALLALLDRAGVAHTTFSGVVPELPTASIMAAVDAARAAGSDLFIAVGGGSCIDLAKVVACIAAHGGEPRDYYGEFKVPGPILPLIAVPTTAGTGSEVTPVAVLTDPERATKVGISSPHLIPVAAICDPELTVSCPPGVTASAGADALAHCIEAYTSVRRAPDADLAGSRVFVGRGEITDAFCLQGISAIAAGLLRAYTTPDDIHARALVMYGSLMGGLAFGTAGTAAAHALQYPIGALTGTPHGVGVGLLLPYVMEFNRAHRVAEFAEIARRFGGEGDDEGELAEAAPRLVQEFLARVGVPTELGQIGFDPSRLDWALEQGRAAVRLSENNPRAMDDSAGSILRGAEAGTLSTVGGTSEGNRA</sequence>
<dbReference type="AlphaFoldDB" id="A0A1X7PE01"/>
<dbReference type="GO" id="GO:0004022">
    <property type="term" value="F:alcohol dehydrogenase (NAD+) activity"/>
    <property type="evidence" value="ECO:0007669"/>
    <property type="project" value="TreeGrafter"/>
</dbReference>
<evidence type="ECO:0000313" key="6">
    <source>
        <dbReference type="EMBL" id="SMH49013.1"/>
    </source>
</evidence>
<feature type="compositionally biased region" description="Polar residues" evidence="3">
    <location>
        <begin position="416"/>
        <end position="429"/>
    </location>
</feature>
<dbReference type="RefSeq" id="WP_244274998.1">
    <property type="nucleotide sequence ID" value="NZ_FXBM01000003.1"/>
</dbReference>
<dbReference type="PANTHER" id="PTHR11496:SF102">
    <property type="entry name" value="ALCOHOL DEHYDROGENASE 4"/>
    <property type="match status" value="1"/>
</dbReference>
<comment type="similarity">
    <text evidence="1">Belongs to the iron-containing alcohol dehydrogenase family.</text>
</comment>